<dbReference type="EMBL" id="JAPFFK010000017">
    <property type="protein sequence ID" value="KAJ6698789.1"/>
    <property type="molecule type" value="Genomic_DNA"/>
</dbReference>
<organism evidence="2 3">
    <name type="scientific">Salix purpurea</name>
    <name type="common">Purple osier willow</name>
    <dbReference type="NCBI Taxonomy" id="77065"/>
    <lineage>
        <taxon>Eukaryota</taxon>
        <taxon>Viridiplantae</taxon>
        <taxon>Streptophyta</taxon>
        <taxon>Embryophyta</taxon>
        <taxon>Tracheophyta</taxon>
        <taxon>Spermatophyta</taxon>
        <taxon>Magnoliopsida</taxon>
        <taxon>eudicotyledons</taxon>
        <taxon>Gunneridae</taxon>
        <taxon>Pentapetalae</taxon>
        <taxon>rosids</taxon>
        <taxon>fabids</taxon>
        <taxon>Malpighiales</taxon>
        <taxon>Salicaceae</taxon>
        <taxon>Saliceae</taxon>
        <taxon>Salix</taxon>
    </lineage>
</organism>
<evidence type="ECO:0000256" key="1">
    <source>
        <dbReference type="SAM" id="Phobius"/>
    </source>
</evidence>
<feature type="transmembrane region" description="Helical" evidence="1">
    <location>
        <begin position="34"/>
        <end position="58"/>
    </location>
</feature>
<reference evidence="2" key="2">
    <citation type="journal article" date="2023" name="Int. J. Mol. Sci.">
        <title>De Novo Assembly and Annotation of 11 Diverse Shrub Willow (Salix) Genomes Reveals Novel Gene Organization in Sex-Linked Regions.</title>
        <authorList>
            <person name="Hyden B."/>
            <person name="Feng K."/>
            <person name="Yates T.B."/>
            <person name="Jawdy S."/>
            <person name="Cereghino C."/>
            <person name="Smart L.B."/>
            <person name="Muchero W."/>
        </authorList>
    </citation>
    <scope>NUCLEOTIDE SEQUENCE</scope>
    <source>
        <tissue evidence="2">Shoot tip</tissue>
    </source>
</reference>
<gene>
    <name evidence="2" type="ORF">OIU79_012146</name>
</gene>
<reference evidence="2" key="1">
    <citation type="submission" date="2022-11" db="EMBL/GenBank/DDBJ databases">
        <authorList>
            <person name="Hyden B.L."/>
            <person name="Feng K."/>
            <person name="Yates T."/>
            <person name="Jawdy S."/>
            <person name="Smart L.B."/>
            <person name="Muchero W."/>
        </authorList>
    </citation>
    <scope>NUCLEOTIDE SEQUENCE</scope>
    <source>
        <tissue evidence="2">Shoot tip</tissue>
    </source>
</reference>
<keyword evidence="3" id="KW-1185">Reference proteome</keyword>
<comment type="caution">
    <text evidence="2">The sequence shown here is derived from an EMBL/GenBank/DDBJ whole genome shotgun (WGS) entry which is preliminary data.</text>
</comment>
<evidence type="ECO:0000313" key="2">
    <source>
        <dbReference type="EMBL" id="KAJ6698789.1"/>
    </source>
</evidence>
<evidence type="ECO:0000313" key="3">
    <source>
        <dbReference type="Proteomes" id="UP001151532"/>
    </source>
</evidence>
<keyword evidence="1" id="KW-1133">Transmembrane helix</keyword>
<sequence length="74" mass="7597">MGVTFGWRAAASYLLLGAVLPALGGCPNWLEASFILALGRLGSCADVLSFILFVPAMASYVHGLHGRGTLCAGS</sequence>
<accession>A0A9Q0Q343</accession>
<name>A0A9Q0Q343_SALPP</name>
<keyword evidence="1" id="KW-0812">Transmembrane</keyword>
<keyword evidence="1" id="KW-0472">Membrane</keyword>
<dbReference type="AlphaFoldDB" id="A0A9Q0Q343"/>
<proteinExistence type="predicted"/>
<dbReference type="Proteomes" id="UP001151532">
    <property type="component" value="Chromosome 6"/>
</dbReference>
<protein>
    <submittedName>
        <fullName evidence="2">Uncharacterized protein</fullName>
    </submittedName>
</protein>